<name>A0A1D9P127_9FIRM</name>
<proteinExistence type="inferred from homology"/>
<keyword evidence="7 10" id="KW-0472">Membrane</keyword>
<comment type="catalytic activity">
    <reaction evidence="10">
        <text>an acyl phosphate + sn-glycerol 3-phosphate = a 1-acyl-sn-glycero-3-phosphate + phosphate</text>
        <dbReference type="Rhea" id="RHEA:34075"/>
        <dbReference type="ChEBI" id="CHEBI:43474"/>
        <dbReference type="ChEBI" id="CHEBI:57597"/>
        <dbReference type="ChEBI" id="CHEBI:57970"/>
        <dbReference type="ChEBI" id="CHEBI:59918"/>
        <dbReference type="EC" id="2.3.1.275"/>
    </reaction>
</comment>
<feature type="transmembrane region" description="Helical" evidence="10">
    <location>
        <begin position="60"/>
        <end position="81"/>
    </location>
</feature>
<dbReference type="GO" id="GO:0005886">
    <property type="term" value="C:plasma membrane"/>
    <property type="evidence" value="ECO:0007669"/>
    <property type="project" value="UniProtKB-SubCell"/>
</dbReference>
<comment type="subunit">
    <text evidence="10">Probably interacts with PlsX.</text>
</comment>
<dbReference type="UniPathway" id="UPA00085"/>
<feature type="transmembrane region" description="Helical" evidence="10">
    <location>
        <begin position="127"/>
        <end position="147"/>
    </location>
</feature>
<keyword evidence="6 10" id="KW-0443">Lipid metabolism</keyword>
<keyword evidence="4 10" id="KW-0812">Transmembrane</keyword>
<keyword evidence="5 10" id="KW-1133">Transmembrane helix</keyword>
<comment type="function">
    <text evidence="10">Catalyzes the transfer of an acyl group from acyl-phosphate (acyl-PO(4)) to glycerol-3-phosphate (G3P) to form lysophosphatidic acid (LPA). This enzyme utilizes acyl-phosphate as fatty acyl donor, but not acyl-CoA or acyl-ACP.</text>
</comment>
<comment type="similarity">
    <text evidence="10">Belongs to the PlsY family.</text>
</comment>
<keyword evidence="2 10" id="KW-0444">Lipid biosynthesis</keyword>
<evidence type="ECO:0000256" key="4">
    <source>
        <dbReference type="ARBA" id="ARBA00022692"/>
    </source>
</evidence>
<evidence type="ECO:0000256" key="5">
    <source>
        <dbReference type="ARBA" id="ARBA00022989"/>
    </source>
</evidence>
<dbReference type="EC" id="2.3.1.275" evidence="10"/>
<evidence type="ECO:0000313" key="11">
    <source>
        <dbReference type="EMBL" id="AOZ96316.1"/>
    </source>
</evidence>
<dbReference type="PANTHER" id="PTHR30309">
    <property type="entry name" value="INNER MEMBRANE PROTEIN YGIH"/>
    <property type="match status" value="1"/>
</dbReference>
<feature type="transmembrane region" description="Helical" evidence="10">
    <location>
        <begin position="192"/>
        <end position="209"/>
    </location>
</feature>
<evidence type="ECO:0000256" key="10">
    <source>
        <dbReference type="HAMAP-Rule" id="MF_01043"/>
    </source>
</evidence>
<keyword evidence="9 10" id="KW-1208">Phospholipid metabolism</keyword>
<dbReference type="RefSeq" id="WP_071176016.1">
    <property type="nucleotide sequence ID" value="NZ_CP017831.1"/>
</dbReference>
<comment type="pathway">
    <text evidence="10">Lipid metabolism; phospholipid metabolism.</text>
</comment>
<dbReference type="SMART" id="SM01207">
    <property type="entry name" value="G3P_acyltransf"/>
    <property type="match status" value="1"/>
</dbReference>
<evidence type="ECO:0000256" key="7">
    <source>
        <dbReference type="ARBA" id="ARBA00023136"/>
    </source>
</evidence>
<dbReference type="GO" id="GO:0043772">
    <property type="term" value="F:acyl-phosphate glycerol-3-phosphate acyltransferase activity"/>
    <property type="evidence" value="ECO:0007669"/>
    <property type="project" value="UniProtKB-UniRule"/>
</dbReference>
<feature type="transmembrane region" description="Helical" evidence="10">
    <location>
        <begin position="153"/>
        <end position="172"/>
    </location>
</feature>
<keyword evidence="12" id="KW-1185">Reference proteome</keyword>
<dbReference type="InterPro" id="IPR003811">
    <property type="entry name" value="G3P_acylTferase_PlsY"/>
</dbReference>
<keyword evidence="1 10" id="KW-1003">Cell membrane</keyword>
<dbReference type="GO" id="GO:0008654">
    <property type="term" value="P:phospholipid biosynthetic process"/>
    <property type="evidence" value="ECO:0007669"/>
    <property type="project" value="UniProtKB-UniRule"/>
</dbReference>
<dbReference type="HAMAP" id="MF_01043">
    <property type="entry name" value="PlsY"/>
    <property type="match status" value="1"/>
</dbReference>
<keyword evidence="8 10" id="KW-0594">Phospholipid biosynthesis</keyword>
<sequence>MNSLSLFGVRVFCLVVGYAFGMFQTAVLYGRLKGVDIRKVGSGNAGTTNTLRVLGTKAGFIVLFGDMIKCILAIFLTGFVFKQIFGSEVYASYNYFLKIYTAAGCVLGHDFPFFLKFKGGKGIAVTSGYIIATGTPFVLVGLLAFLVPFNITHYVSLGSLCLYTCFFIQLIVEGQTGICNMAINVMPQGVRIEMYVVAFLMTVLAFYQHRTNIQKLLSGNERKTYLFKKNKID</sequence>
<reference evidence="12" key="1">
    <citation type="submission" date="2016-10" db="EMBL/GenBank/DDBJ databases">
        <title>The complete genome sequence of the rumen bacterium Butyrivibrio hungatei MB2003.</title>
        <authorList>
            <person name="Palevich N."/>
            <person name="Kelly W.J."/>
            <person name="Leahy S.C."/>
            <person name="Altermann E."/>
            <person name="Rakonjac J."/>
            <person name="Attwood G.T."/>
        </authorList>
    </citation>
    <scope>NUCLEOTIDE SEQUENCE [LARGE SCALE GENOMIC DNA]</scope>
    <source>
        <strain evidence="12">MB2003</strain>
    </source>
</reference>
<evidence type="ECO:0000256" key="3">
    <source>
        <dbReference type="ARBA" id="ARBA00022679"/>
    </source>
</evidence>
<dbReference type="OrthoDB" id="9777124at2"/>
<evidence type="ECO:0000256" key="9">
    <source>
        <dbReference type="ARBA" id="ARBA00023264"/>
    </source>
</evidence>
<evidence type="ECO:0000256" key="2">
    <source>
        <dbReference type="ARBA" id="ARBA00022516"/>
    </source>
</evidence>
<comment type="subcellular location">
    <subcellularLocation>
        <location evidence="10">Cell membrane</location>
        <topology evidence="10">Multi-pass membrane protein</topology>
    </subcellularLocation>
</comment>
<accession>A0A1D9P127</accession>
<dbReference type="KEGG" id="bhu:bhn_I1282"/>
<evidence type="ECO:0000256" key="8">
    <source>
        <dbReference type="ARBA" id="ARBA00023209"/>
    </source>
</evidence>
<keyword evidence="11" id="KW-0012">Acyltransferase</keyword>
<evidence type="ECO:0000313" key="12">
    <source>
        <dbReference type="Proteomes" id="UP000179284"/>
    </source>
</evidence>
<protein>
    <recommendedName>
        <fullName evidence="10">Glycerol-3-phosphate acyltransferase</fullName>
    </recommendedName>
    <alternativeName>
        <fullName evidence="10">Acyl-PO4 G3P acyltransferase</fullName>
    </alternativeName>
    <alternativeName>
        <fullName evidence="10">Acyl-phosphate--glycerol-3-phosphate acyltransferase</fullName>
    </alternativeName>
    <alternativeName>
        <fullName evidence="10">G3P acyltransferase</fullName>
        <shortName evidence="10">GPAT</shortName>
        <ecNumber evidence="10">2.3.1.275</ecNumber>
    </alternativeName>
    <alternativeName>
        <fullName evidence="10">Lysophosphatidic acid synthase</fullName>
        <shortName evidence="10">LPA synthase</shortName>
    </alternativeName>
</protein>
<dbReference type="PANTHER" id="PTHR30309:SF0">
    <property type="entry name" value="GLYCEROL-3-PHOSPHATE ACYLTRANSFERASE-RELATED"/>
    <property type="match status" value="1"/>
</dbReference>
<organism evidence="11 12">
    <name type="scientific">Butyrivibrio hungatei</name>
    <dbReference type="NCBI Taxonomy" id="185008"/>
    <lineage>
        <taxon>Bacteria</taxon>
        <taxon>Bacillati</taxon>
        <taxon>Bacillota</taxon>
        <taxon>Clostridia</taxon>
        <taxon>Lachnospirales</taxon>
        <taxon>Lachnospiraceae</taxon>
        <taxon>Butyrivibrio</taxon>
    </lineage>
</organism>
<dbReference type="EMBL" id="CP017831">
    <property type="protein sequence ID" value="AOZ96316.1"/>
    <property type="molecule type" value="Genomic_DNA"/>
</dbReference>
<dbReference type="AlphaFoldDB" id="A0A1D9P127"/>
<dbReference type="NCBIfam" id="TIGR00023">
    <property type="entry name" value="glycerol-3-phosphate 1-O-acyltransferase PlsY"/>
    <property type="match status" value="1"/>
</dbReference>
<dbReference type="Pfam" id="PF02660">
    <property type="entry name" value="G3P_acyltransf"/>
    <property type="match status" value="1"/>
</dbReference>
<feature type="transmembrane region" description="Helical" evidence="10">
    <location>
        <begin position="6"/>
        <end position="29"/>
    </location>
</feature>
<evidence type="ECO:0000256" key="1">
    <source>
        <dbReference type="ARBA" id="ARBA00022475"/>
    </source>
</evidence>
<dbReference type="Proteomes" id="UP000179284">
    <property type="component" value="Chromosome I"/>
</dbReference>
<keyword evidence="3 10" id="KW-0808">Transferase</keyword>
<evidence type="ECO:0000256" key="6">
    <source>
        <dbReference type="ARBA" id="ARBA00023098"/>
    </source>
</evidence>
<feature type="transmembrane region" description="Helical" evidence="10">
    <location>
        <begin position="93"/>
        <end position="115"/>
    </location>
</feature>
<gene>
    <name evidence="10" type="primary">plsY</name>
    <name evidence="11" type="ORF">bhn_I1282</name>
</gene>